<keyword evidence="1" id="KW-1133">Transmembrane helix</keyword>
<name>A0A645GF06_9ZZZZ</name>
<reference evidence="2" key="1">
    <citation type="submission" date="2019-08" db="EMBL/GenBank/DDBJ databases">
        <authorList>
            <person name="Kucharzyk K."/>
            <person name="Murdoch R.W."/>
            <person name="Higgins S."/>
            <person name="Loffler F."/>
        </authorList>
    </citation>
    <scope>NUCLEOTIDE SEQUENCE</scope>
</reference>
<dbReference type="PANTHER" id="PTHR37814:SF1">
    <property type="entry name" value="MEMBRANE PROTEIN"/>
    <property type="match status" value="1"/>
</dbReference>
<proteinExistence type="predicted"/>
<keyword evidence="1" id="KW-0812">Transmembrane</keyword>
<feature type="transmembrane region" description="Helical" evidence="1">
    <location>
        <begin position="12"/>
        <end position="37"/>
    </location>
</feature>
<dbReference type="AlphaFoldDB" id="A0A645GF06"/>
<dbReference type="EMBL" id="VSSQ01074391">
    <property type="protein sequence ID" value="MPN25275.1"/>
    <property type="molecule type" value="Genomic_DNA"/>
</dbReference>
<accession>A0A645GF06</accession>
<evidence type="ECO:0000313" key="2">
    <source>
        <dbReference type="EMBL" id="MPN25275.1"/>
    </source>
</evidence>
<comment type="caution">
    <text evidence="2">The sequence shown here is derived from an EMBL/GenBank/DDBJ whole genome shotgun (WGS) entry which is preliminary data.</text>
</comment>
<gene>
    <name evidence="2" type="ORF">SDC9_172682</name>
</gene>
<feature type="transmembrane region" description="Helical" evidence="1">
    <location>
        <begin position="96"/>
        <end position="115"/>
    </location>
</feature>
<keyword evidence="1" id="KW-0472">Membrane</keyword>
<dbReference type="InterPro" id="IPR038728">
    <property type="entry name" value="YkvI-like"/>
</dbReference>
<dbReference type="PANTHER" id="PTHR37814">
    <property type="entry name" value="CONSERVED MEMBRANE PROTEIN"/>
    <property type="match status" value="1"/>
</dbReference>
<feature type="transmembrane region" description="Helical" evidence="1">
    <location>
        <begin position="121"/>
        <end position="142"/>
    </location>
</feature>
<feature type="transmembrane region" description="Helical" evidence="1">
    <location>
        <begin position="57"/>
        <end position="75"/>
    </location>
</feature>
<sequence length="148" mass="16859">MVPLSREINNFKITYTGIVIGALGLTILSLIINLLLILNIPYIFNYEIPLLYVSNRFGGAIQVALLAIIWLEMFSTEVSDVFSVSKNLEQKFKIPYKNGCFIILTLAILISQIGFVKLITFLYPAFGVVGIIFIVQCFIFYFKNKRMF</sequence>
<organism evidence="2">
    <name type="scientific">bioreactor metagenome</name>
    <dbReference type="NCBI Taxonomy" id="1076179"/>
    <lineage>
        <taxon>unclassified sequences</taxon>
        <taxon>metagenomes</taxon>
        <taxon>ecological metagenomes</taxon>
    </lineage>
</organism>
<evidence type="ECO:0000256" key="1">
    <source>
        <dbReference type="SAM" id="Phobius"/>
    </source>
</evidence>
<protein>
    <submittedName>
        <fullName evidence="2">Uncharacterized protein</fullName>
    </submittedName>
</protein>